<dbReference type="AlphaFoldDB" id="A0A4R6JDP5"/>
<gene>
    <name evidence="1" type="ORF">C8E87_8574</name>
</gene>
<sequence length="262" mass="29069">MGIDFSYANAEAVDAVGILPEYDKEHGFETGWARSVLERWRKDYDQRIDWDDDEKALIEWYREDVIEYDKWKAIVAKHNEKVTDEDMVTVDPYDENNPPFDMPDNTFDHPDDTEYSGGNNPNHELAVSTEALRHVANQIGAIVGLDDNGTNLILQARTQLGQIQMRPGGFAKAEILRQKIEGVSANDAGLRGDAMGLLLASHEALLAVKEGLLKIADSYDNAEDFNKMTTKQLTDNMGNAWGKIDGLADYGQGSGTTTGGNQ</sequence>
<protein>
    <submittedName>
        <fullName evidence="1">Uncharacterized protein</fullName>
    </submittedName>
</protein>
<keyword evidence="2" id="KW-1185">Reference proteome</keyword>
<proteinExistence type="predicted"/>
<dbReference type="RefSeq" id="WP_133878974.1">
    <property type="nucleotide sequence ID" value="NZ_BOMD01000050.1"/>
</dbReference>
<organism evidence="1 2">
    <name type="scientific">Paractinoplanes brasiliensis</name>
    <dbReference type="NCBI Taxonomy" id="52695"/>
    <lineage>
        <taxon>Bacteria</taxon>
        <taxon>Bacillati</taxon>
        <taxon>Actinomycetota</taxon>
        <taxon>Actinomycetes</taxon>
        <taxon>Micromonosporales</taxon>
        <taxon>Micromonosporaceae</taxon>
        <taxon>Paractinoplanes</taxon>
    </lineage>
</organism>
<comment type="caution">
    <text evidence="1">The sequence shown here is derived from an EMBL/GenBank/DDBJ whole genome shotgun (WGS) entry which is preliminary data.</text>
</comment>
<evidence type="ECO:0000313" key="2">
    <source>
        <dbReference type="Proteomes" id="UP000294901"/>
    </source>
</evidence>
<name>A0A4R6JDP5_9ACTN</name>
<reference evidence="1 2" key="1">
    <citation type="submission" date="2019-03" db="EMBL/GenBank/DDBJ databases">
        <title>Sequencing the genomes of 1000 actinobacteria strains.</title>
        <authorList>
            <person name="Klenk H.-P."/>
        </authorList>
    </citation>
    <scope>NUCLEOTIDE SEQUENCE [LARGE SCALE GENOMIC DNA]</scope>
    <source>
        <strain evidence="1 2">DSM 43805</strain>
    </source>
</reference>
<evidence type="ECO:0000313" key="1">
    <source>
        <dbReference type="EMBL" id="TDO33091.1"/>
    </source>
</evidence>
<accession>A0A4R6JDP5</accession>
<dbReference type="OrthoDB" id="3675048at2"/>
<dbReference type="EMBL" id="SNWR01000002">
    <property type="protein sequence ID" value="TDO33091.1"/>
    <property type="molecule type" value="Genomic_DNA"/>
</dbReference>
<dbReference type="Proteomes" id="UP000294901">
    <property type="component" value="Unassembled WGS sequence"/>
</dbReference>